<keyword evidence="13" id="KW-0675">Receptor</keyword>
<evidence type="ECO:0000256" key="18">
    <source>
        <dbReference type="PROSITE-ProRule" id="PRU10141"/>
    </source>
</evidence>
<keyword evidence="10 19" id="KW-1133">Transmembrane helix</keyword>
<keyword evidence="3" id="KW-0245">EGF-like domain</keyword>
<feature type="domain" description="Protein kinase" evidence="21">
    <location>
        <begin position="560"/>
        <end position="833"/>
    </location>
</feature>
<comment type="caution">
    <text evidence="24">The sequence shown here is derived from an EMBL/GenBank/DDBJ whole genome shotgun (WGS) entry which is preliminary data.</text>
</comment>
<proteinExistence type="inferred from homology"/>
<evidence type="ECO:0000256" key="2">
    <source>
        <dbReference type="ARBA" id="ARBA00022527"/>
    </source>
</evidence>
<evidence type="ECO:0000256" key="5">
    <source>
        <dbReference type="ARBA" id="ARBA00022692"/>
    </source>
</evidence>
<evidence type="ECO:0000256" key="12">
    <source>
        <dbReference type="ARBA" id="ARBA00023157"/>
    </source>
</evidence>
<organism evidence="24 25">
    <name type="scientific">Hevea brasiliensis</name>
    <name type="common">Para rubber tree</name>
    <name type="synonym">Siphonia brasiliensis</name>
    <dbReference type="NCBI Taxonomy" id="3981"/>
    <lineage>
        <taxon>Eukaryota</taxon>
        <taxon>Viridiplantae</taxon>
        <taxon>Streptophyta</taxon>
        <taxon>Embryophyta</taxon>
        <taxon>Tracheophyta</taxon>
        <taxon>Spermatophyta</taxon>
        <taxon>Magnoliopsida</taxon>
        <taxon>eudicotyledons</taxon>
        <taxon>Gunneridae</taxon>
        <taxon>Pentapetalae</taxon>
        <taxon>rosids</taxon>
        <taxon>fabids</taxon>
        <taxon>Malpighiales</taxon>
        <taxon>Euphorbiaceae</taxon>
        <taxon>Crotonoideae</taxon>
        <taxon>Micrandreae</taxon>
        <taxon>Hevea</taxon>
    </lineage>
</organism>
<dbReference type="PROSITE" id="PS50011">
    <property type="entry name" value="PROTEIN_KINASE_DOM"/>
    <property type="match status" value="1"/>
</dbReference>
<evidence type="ECO:0000256" key="19">
    <source>
        <dbReference type="SAM" id="Phobius"/>
    </source>
</evidence>
<keyword evidence="11 19" id="KW-0472">Membrane</keyword>
<feature type="domain" description="Apple" evidence="23">
    <location>
        <begin position="376"/>
        <end position="456"/>
    </location>
</feature>
<evidence type="ECO:0000256" key="6">
    <source>
        <dbReference type="ARBA" id="ARBA00022729"/>
    </source>
</evidence>
<dbReference type="PROSITE" id="PS50927">
    <property type="entry name" value="BULB_LECTIN"/>
    <property type="match status" value="1"/>
</dbReference>
<evidence type="ECO:0000256" key="14">
    <source>
        <dbReference type="ARBA" id="ARBA00023180"/>
    </source>
</evidence>
<keyword evidence="12" id="KW-1015">Disulfide bond</keyword>
<dbReference type="PANTHER" id="PTHR47976">
    <property type="entry name" value="G-TYPE LECTIN S-RECEPTOR-LIKE SERINE/THREONINE-PROTEIN KINASE SD2-5"/>
    <property type="match status" value="1"/>
</dbReference>
<dbReference type="SUPFAM" id="SSF51110">
    <property type="entry name" value="alpha-D-mannose-specific plant lectins"/>
    <property type="match status" value="1"/>
</dbReference>
<dbReference type="InterPro" id="IPR017441">
    <property type="entry name" value="Protein_kinase_ATP_BS"/>
</dbReference>
<dbReference type="PROSITE" id="PS00107">
    <property type="entry name" value="PROTEIN_KINASE_ATP"/>
    <property type="match status" value="1"/>
</dbReference>
<dbReference type="CDD" id="cd00028">
    <property type="entry name" value="B_lectin"/>
    <property type="match status" value="1"/>
</dbReference>
<keyword evidence="9 17" id="KW-0067">ATP-binding</keyword>
<dbReference type="PROSITE" id="PS00108">
    <property type="entry name" value="PROTEIN_KINASE_ST"/>
    <property type="match status" value="1"/>
</dbReference>
<evidence type="ECO:0000256" key="9">
    <source>
        <dbReference type="ARBA" id="ARBA00022840"/>
    </source>
</evidence>
<dbReference type="InterPro" id="IPR011009">
    <property type="entry name" value="Kinase-like_dom_sf"/>
</dbReference>
<evidence type="ECO:0000256" key="10">
    <source>
        <dbReference type="ARBA" id="ARBA00022989"/>
    </source>
</evidence>
<comment type="catalytic activity">
    <reaction evidence="15 17">
        <text>L-threonyl-[protein] + ATP = O-phospho-L-threonyl-[protein] + ADP + H(+)</text>
        <dbReference type="Rhea" id="RHEA:46608"/>
        <dbReference type="Rhea" id="RHEA-COMP:11060"/>
        <dbReference type="Rhea" id="RHEA-COMP:11605"/>
        <dbReference type="ChEBI" id="CHEBI:15378"/>
        <dbReference type="ChEBI" id="CHEBI:30013"/>
        <dbReference type="ChEBI" id="CHEBI:30616"/>
        <dbReference type="ChEBI" id="CHEBI:61977"/>
        <dbReference type="ChEBI" id="CHEBI:456216"/>
        <dbReference type="EC" id="2.7.11.1"/>
    </reaction>
</comment>
<evidence type="ECO:0000256" key="7">
    <source>
        <dbReference type="ARBA" id="ARBA00022741"/>
    </source>
</evidence>
<sequence length="873" mass="97876">MAVWPLNGVMLLQLLIFLSLAYLQQAQVLYFPTVKLPTSWTIYNLNIVGYDQTILSNEKPNAQYGIGFACGFYYPERRNDYFYLAIGLAEALIDFESFKQVWSINNVTWLANRNRPVGENATLTLHADGNLVIRDADGAFVWSTGTSNESVVGMKLMETGNLVLHDSKNKTVWQSFDHPTDTLLPGQKLVPGKKLVASVSETNVSEGDYYFSLTTEGLFAFYLSDNYFSYFLRDSYYYYYENSTIESIQPYYYYENSTIESIQPTANGTVVVYALNTEGHKFTFPFTDFSNYSTRLNSNTAKMKFNPDGHLRLYDDYSASVDLLGDLLSECDYPMSCGNYGLCSNGQCSCPGGFFQDNAQGNFSLFRCKEINPTTCENPVSHSLLPLEGVYYFTRKGGIVNETNMENCKQTCLKNCSCKVALFQYEDNSSYGECLLPSPVLSLINGGKDDYYLKSFAFIKISNDDGSGRGSDTNSNPGDHGRLVDGILTTGEHGKGSPTTKIIAGLTTATFLLVGLIAGLSWMVFFRKKADGDDGMEDYLDQLSGMPTRFTYEELKAATADFQKKLGAGGFGSVFEGDMATGEKIAVKRLDFLGQGKKEFMAEVKTIGSIHHNNLVRLIGFCAEKLHRLLVYEFMCNGSLDKWIFHKEPKRPPLDWQTRRTIVLDIAKGLAYLHEDCRQRIVHLDIKPQNILLDAGLHAKISDFGLSKLIDRDQSHVVTTMRGTPGYLAPEWFSSVITEKADVYSFGIVVMEVICGRKNLDRSQTEEFKHLLPIFMKKAEEDQLEDMVDGSEDMQLHKSEAVEMMRVAIWCLHSDYTRRPSMSVVVKVLEGTVDVEADLDYAIHNPIAMAAIRREVELGTTTPVLPSFLSGPR</sequence>
<evidence type="ECO:0000313" key="25">
    <source>
        <dbReference type="Proteomes" id="UP001174677"/>
    </source>
</evidence>
<evidence type="ECO:0000259" key="23">
    <source>
        <dbReference type="PROSITE" id="PS50948"/>
    </source>
</evidence>
<keyword evidence="2 17" id="KW-0723">Serine/threonine-protein kinase</keyword>
<dbReference type="Pfam" id="PF00069">
    <property type="entry name" value="Pkinase"/>
    <property type="match status" value="1"/>
</dbReference>
<keyword evidence="5 19" id="KW-0812">Transmembrane</keyword>
<evidence type="ECO:0000256" key="3">
    <source>
        <dbReference type="ARBA" id="ARBA00022536"/>
    </source>
</evidence>
<dbReference type="InterPro" id="IPR003609">
    <property type="entry name" value="Pan_app"/>
</dbReference>
<evidence type="ECO:0000256" key="15">
    <source>
        <dbReference type="ARBA" id="ARBA00047899"/>
    </source>
</evidence>
<feature type="binding site" evidence="18">
    <location>
        <position position="588"/>
    </location>
    <ligand>
        <name>ATP</name>
        <dbReference type="ChEBI" id="CHEBI:30616"/>
    </ligand>
</feature>
<evidence type="ECO:0000256" key="11">
    <source>
        <dbReference type="ARBA" id="ARBA00023136"/>
    </source>
</evidence>
<keyword evidence="7 17" id="KW-0547">Nucleotide-binding</keyword>
<dbReference type="InterPro" id="IPR051343">
    <property type="entry name" value="G-type_lectin_kinases/EP1-like"/>
</dbReference>
<gene>
    <name evidence="24" type="ORF">P3X46_033108</name>
</gene>
<dbReference type="Pfam" id="PF01453">
    <property type="entry name" value="B_lectin"/>
    <property type="match status" value="1"/>
</dbReference>
<evidence type="ECO:0000256" key="4">
    <source>
        <dbReference type="ARBA" id="ARBA00022679"/>
    </source>
</evidence>
<comment type="similarity">
    <text evidence="17">Belongs to the protein kinase superfamily. Ser/Thr protein kinase family.</text>
</comment>
<dbReference type="InterPro" id="IPR001480">
    <property type="entry name" value="Bulb-type_lectin_dom"/>
</dbReference>
<dbReference type="EMBL" id="JARPOI010000018">
    <property type="protein sequence ID" value="KAJ9135991.1"/>
    <property type="molecule type" value="Genomic_DNA"/>
</dbReference>
<evidence type="ECO:0000259" key="21">
    <source>
        <dbReference type="PROSITE" id="PS50011"/>
    </source>
</evidence>
<comment type="subcellular location">
    <subcellularLocation>
        <location evidence="1">Membrane</location>
        <topology evidence="1">Single-pass membrane protein</topology>
    </subcellularLocation>
</comment>
<protein>
    <recommendedName>
        <fullName evidence="17">Receptor-like serine/threonine-protein kinase</fullName>
        <ecNumber evidence="17">2.7.11.1</ecNumber>
    </recommendedName>
</protein>
<dbReference type="SUPFAM" id="SSF56112">
    <property type="entry name" value="Protein kinase-like (PK-like)"/>
    <property type="match status" value="1"/>
</dbReference>
<dbReference type="Gene3D" id="2.90.10.10">
    <property type="entry name" value="Bulb-type lectin domain"/>
    <property type="match status" value="1"/>
</dbReference>
<dbReference type="InterPro" id="IPR008271">
    <property type="entry name" value="Ser/Thr_kinase_AS"/>
</dbReference>
<dbReference type="Proteomes" id="UP001174677">
    <property type="component" value="Chromosome 18"/>
</dbReference>
<evidence type="ECO:0000313" key="24">
    <source>
        <dbReference type="EMBL" id="KAJ9135991.1"/>
    </source>
</evidence>
<evidence type="ECO:0000256" key="20">
    <source>
        <dbReference type="SAM" id="SignalP"/>
    </source>
</evidence>
<evidence type="ECO:0000256" key="13">
    <source>
        <dbReference type="ARBA" id="ARBA00023170"/>
    </source>
</evidence>
<dbReference type="CDD" id="cd00053">
    <property type="entry name" value="EGF"/>
    <property type="match status" value="1"/>
</dbReference>
<keyword evidence="6 20" id="KW-0732">Signal</keyword>
<dbReference type="EC" id="2.7.11.1" evidence="17"/>
<name>A0ABQ9KGL5_HEVBR</name>
<feature type="chain" id="PRO_5045278711" description="Receptor-like serine/threonine-protein kinase" evidence="20">
    <location>
        <begin position="27"/>
        <end position="873"/>
    </location>
</feature>
<feature type="domain" description="Bulb-type lectin" evidence="22">
    <location>
        <begin position="45"/>
        <end position="177"/>
    </location>
</feature>
<evidence type="ECO:0000256" key="17">
    <source>
        <dbReference type="PIRNR" id="PIRNR000641"/>
    </source>
</evidence>
<evidence type="ECO:0000256" key="1">
    <source>
        <dbReference type="ARBA" id="ARBA00004167"/>
    </source>
</evidence>
<dbReference type="InterPro" id="IPR036426">
    <property type="entry name" value="Bulb-type_lectin_dom_sf"/>
</dbReference>
<keyword evidence="25" id="KW-1185">Reference proteome</keyword>
<evidence type="ECO:0000256" key="16">
    <source>
        <dbReference type="ARBA" id="ARBA00048679"/>
    </source>
</evidence>
<dbReference type="PROSITE" id="PS50948">
    <property type="entry name" value="PAN"/>
    <property type="match status" value="1"/>
</dbReference>
<keyword evidence="14" id="KW-0325">Glycoprotein</keyword>
<dbReference type="Gene3D" id="1.10.510.10">
    <property type="entry name" value="Transferase(Phosphotransferase) domain 1"/>
    <property type="match status" value="1"/>
</dbReference>
<keyword evidence="8 17" id="KW-0418">Kinase</keyword>
<dbReference type="Gene3D" id="3.30.200.20">
    <property type="entry name" value="Phosphorylase Kinase, domain 1"/>
    <property type="match status" value="1"/>
</dbReference>
<dbReference type="InterPro" id="IPR024171">
    <property type="entry name" value="SRK-like_kinase"/>
</dbReference>
<dbReference type="PANTHER" id="PTHR47976:SF110">
    <property type="entry name" value="RECEPTOR-LIKE SERINE_THREONINE-PROTEIN KINASE"/>
    <property type="match status" value="1"/>
</dbReference>
<dbReference type="PIRSF" id="PIRSF000641">
    <property type="entry name" value="SRK"/>
    <property type="match status" value="1"/>
</dbReference>
<dbReference type="SMART" id="SM00220">
    <property type="entry name" value="S_TKc"/>
    <property type="match status" value="1"/>
</dbReference>
<feature type="transmembrane region" description="Helical" evidence="19">
    <location>
        <begin position="502"/>
        <end position="526"/>
    </location>
</feature>
<comment type="catalytic activity">
    <reaction evidence="16 17">
        <text>L-seryl-[protein] + ATP = O-phospho-L-seryl-[protein] + ADP + H(+)</text>
        <dbReference type="Rhea" id="RHEA:17989"/>
        <dbReference type="Rhea" id="RHEA-COMP:9863"/>
        <dbReference type="Rhea" id="RHEA-COMP:11604"/>
        <dbReference type="ChEBI" id="CHEBI:15378"/>
        <dbReference type="ChEBI" id="CHEBI:29999"/>
        <dbReference type="ChEBI" id="CHEBI:30616"/>
        <dbReference type="ChEBI" id="CHEBI:83421"/>
        <dbReference type="ChEBI" id="CHEBI:456216"/>
        <dbReference type="EC" id="2.7.11.1"/>
    </reaction>
</comment>
<reference evidence="24 25" key="1">
    <citation type="journal article" date="2023" name="Plant Biotechnol. J.">
        <title>Chromosome-level wild Hevea brasiliensis genome provides new tools for genomic-assisted breeding and valuable loci to elevate rubber yield.</title>
        <authorList>
            <person name="Cheng H."/>
            <person name="Song X."/>
            <person name="Hu Y."/>
            <person name="Wu T."/>
            <person name="Yang Q."/>
            <person name="An Z."/>
            <person name="Feng S."/>
            <person name="Deng Z."/>
            <person name="Wu W."/>
            <person name="Zeng X."/>
            <person name="Tu M."/>
            <person name="Wang X."/>
            <person name="Huang H."/>
        </authorList>
    </citation>
    <scope>NUCLEOTIDE SEQUENCE [LARGE SCALE GENOMIC DNA]</scope>
    <source>
        <strain evidence="24">MT/VB/25A 57/8</strain>
    </source>
</reference>
<accession>A0ABQ9KGL5</accession>
<evidence type="ECO:0000256" key="8">
    <source>
        <dbReference type="ARBA" id="ARBA00022777"/>
    </source>
</evidence>
<keyword evidence="4 17" id="KW-0808">Transferase</keyword>
<evidence type="ECO:0000259" key="22">
    <source>
        <dbReference type="PROSITE" id="PS50927"/>
    </source>
</evidence>
<dbReference type="SMART" id="SM00108">
    <property type="entry name" value="B_lectin"/>
    <property type="match status" value="1"/>
</dbReference>
<feature type="signal peptide" evidence="20">
    <location>
        <begin position="1"/>
        <end position="26"/>
    </location>
</feature>
<dbReference type="InterPro" id="IPR000719">
    <property type="entry name" value="Prot_kinase_dom"/>
</dbReference>